<dbReference type="SUPFAM" id="SSF57184">
    <property type="entry name" value="Growth factor receptor domain"/>
    <property type="match status" value="2"/>
</dbReference>
<dbReference type="OrthoDB" id="10022113at2759"/>
<comment type="subcellular location">
    <subcellularLocation>
        <location evidence="1">Secreted</location>
        <location evidence="1">Extracellular space</location>
        <location evidence="1">Extracellular matrix</location>
    </subcellularLocation>
</comment>
<evidence type="ECO:0000256" key="3">
    <source>
        <dbReference type="ARBA" id="ARBA00022525"/>
    </source>
</evidence>
<keyword evidence="4" id="KW-0272">Extracellular matrix</keyword>
<dbReference type="FunFam" id="2.10.25.10:FF:000005">
    <property type="entry name" value="Fibrillin 2"/>
    <property type="match status" value="1"/>
</dbReference>
<evidence type="ECO:0000256" key="9">
    <source>
        <dbReference type="ARBA" id="ARBA00023157"/>
    </source>
</evidence>
<dbReference type="InterPro" id="IPR000152">
    <property type="entry name" value="EGF-type_Asp/Asn_hydroxyl_site"/>
</dbReference>
<evidence type="ECO:0000256" key="7">
    <source>
        <dbReference type="ARBA" id="ARBA00022737"/>
    </source>
</evidence>
<dbReference type="Pfam" id="PF07645">
    <property type="entry name" value="EGF_CA"/>
    <property type="match status" value="6"/>
</dbReference>
<evidence type="ECO:0000256" key="2">
    <source>
        <dbReference type="ARBA" id="ARBA00006127"/>
    </source>
</evidence>
<dbReference type="AlphaFoldDB" id="A0A3S3NPW1"/>
<feature type="domain" description="EGF-like" evidence="12">
    <location>
        <begin position="838"/>
        <end position="874"/>
    </location>
</feature>
<protein>
    <submittedName>
        <fullName evidence="13">Fibulin-5-like isoform X2</fullName>
    </submittedName>
</protein>
<keyword evidence="10" id="KW-0325">Glycoprotein</keyword>
<dbReference type="PANTHER" id="PTHR24034">
    <property type="entry name" value="EGF-LIKE DOMAIN-CONTAINING PROTEIN"/>
    <property type="match status" value="1"/>
</dbReference>
<dbReference type="CDD" id="cd00054">
    <property type="entry name" value="EGF_CA"/>
    <property type="match status" value="5"/>
</dbReference>
<evidence type="ECO:0000256" key="6">
    <source>
        <dbReference type="ARBA" id="ARBA00022729"/>
    </source>
</evidence>
<dbReference type="EMBL" id="NCKU01003781">
    <property type="protein sequence ID" value="RWS06926.1"/>
    <property type="molecule type" value="Genomic_DNA"/>
</dbReference>
<evidence type="ECO:0000256" key="5">
    <source>
        <dbReference type="ARBA" id="ARBA00022536"/>
    </source>
</evidence>
<evidence type="ECO:0000256" key="11">
    <source>
        <dbReference type="PROSITE-ProRule" id="PRU00076"/>
    </source>
</evidence>
<keyword evidence="5 11" id="KW-0245">EGF-like domain</keyword>
<keyword evidence="8" id="KW-0106">Calcium</keyword>
<evidence type="ECO:0000256" key="10">
    <source>
        <dbReference type="ARBA" id="ARBA00023180"/>
    </source>
</evidence>
<keyword evidence="14" id="KW-1185">Reference proteome</keyword>
<evidence type="ECO:0000259" key="12">
    <source>
        <dbReference type="PROSITE" id="PS50026"/>
    </source>
</evidence>
<dbReference type="SMART" id="SM00181">
    <property type="entry name" value="EGF"/>
    <property type="match status" value="7"/>
</dbReference>
<keyword evidence="3" id="KW-0964">Secreted</keyword>
<dbReference type="GO" id="GO:0005509">
    <property type="term" value="F:calcium ion binding"/>
    <property type="evidence" value="ECO:0007669"/>
    <property type="project" value="InterPro"/>
</dbReference>
<dbReference type="SUPFAM" id="SSF57196">
    <property type="entry name" value="EGF/Laminin"/>
    <property type="match status" value="3"/>
</dbReference>
<dbReference type="SMART" id="SM00179">
    <property type="entry name" value="EGF_CA"/>
    <property type="match status" value="8"/>
</dbReference>
<dbReference type="InterPro" id="IPR009030">
    <property type="entry name" value="Growth_fac_rcpt_cys_sf"/>
</dbReference>
<keyword evidence="7" id="KW-0677">Repeat</keyword>
<dbReference type="Pfam" id="PF12662">
    <property type="entry name" value="cEGF"/>
    <property type="match status" value="1"/>
</dbReference>
<dbReference type="GO" id="GO:0050431">
    <property type="term" value="F:transforming growth factor beta binding"/>
    <property type="evidence" value="ECO:0007669"/>
    <property type="project" value="TreeGrafter"/>
</dbReference>
<comment type="caution">
    <text evidence="13">The sequence shown here is derived from an EMBL/GenBank/DDBJ whole genome shotgun (WGS) entry which is preliminary data.</text>
</comment>
<evidence type="ECO:0000313" key="13">
    <source>
        <dbReference type="EMBL" id="RWS06926.1"/>
    </source>
</evidence>
<dbReference type="PROSITE" id="PS00010">
    <property type="entry name" value="ASX_HYDROXYL"/>
    <property type="match status" value="1"/>
</dbReference>
<dbReference type="InterPro" id="IPR000742">
    <property type="entry name" value="EGF"/>
</dbReference>
<dbReference type="PANTHER" id="PTHR24034:SF209">
    <property type="entry name" value="EGF-LIKE DOMAIN-CONTAINING PROTEIN"/>
    <property type="match status" value="1"/>
</dbReference>
<reference evidence="13 14" key="1">
    <citation type="journal article" date="2018" name="Gigascience">
        <title>Genomes of trombidid mites reveal novel predicted allergens and laterally-transferred genes associated with secondary metabolism.</title>
        <authorList>
            <person name="Dong X."/>
            <person name="Chaisiri K."/>
            <person name="Xia D."/>
            <person name="Armstrong S.D."/>
            <person name="Fang Y."/>
            <person name="Donnelly M.J."/>
            <person name="Kadowaki T."/>
            <person name="McGarry J.W."/>
            <person name="Darby A.C."/>
            <person name="Makepeace B.L."/>
        </authorList>
    </citation>
    <scope>NUCLEOTIDE SEQUENCE [LARGE SCALE GENOMIC DNA]</scope>
    <source>
        <strain evidence="13">UoL-WK</strain>
    </source>
</reference>
<dbReference type="PROSITE" id="PS01186">
    <property type="entry name" value="EGF_2"/>
    <property type="match status" value="1"/>
</dbReference>
<organism evidence="13 14">
    <name type="scientific">Dinothrombium tinctorium</name>
    <dbReference type="NCBI Taxonomy" id="1965070"/>
    <lineage>
        <taxon>Eukaryota</taxon>
        <taxon>Metazoa</taxon>
        <taxon>Ecdysozoa</taxon>
        <taxon>Arthropoda</taxon>
        <taxon>Chelicerata</taxon>
        <taxon>Arachnida</taxon>
        <taxon>Acari</taxon>
        <taxon>Acariformes</taxon>
        <taxon>Trombidiformes</taxon>
        <taxon>Prostigmata</taxon>
        <taxon>Anystina</taxon>
        <taxon>Parasitengona</taxon>
        <taxon>Trombidioidea</taxon>
        <taxon>Trombidiidae</taxon>
        <taxon>Dinothrombium</taxon>
    </lineage>
</organism>
<dbReference type="InterPro" id="IPR001881">
    <property type="entry name" value="EGF-like_Ca-bd_dom"/>
</dbReference>
<evidence type="ECO:0000256" key="1">
    <source>
        <dbReference type="ARBA" id="ARBA00004498"/>
    </source>
</evidence>
<evidence type="ECO:0000313" key="14">
    <source>
        <dbReference type="Proteomes" id="UP000285301"/>
    </source>
</evidence>
<dbReference type="Proteomes" id="UP000285301">
    <property type="component" value="Unassembled WGS sequence"/>
</dbReference>
<evidence type="ECO:0000256" key="4">
    <source>
        <dbReference type="ARBA" id="ARBA00022530"/>
    </source>
</evidence>
<name>A0A3S3NPW1_9ACAR</name>
<keyword evidence="6" id="KW-0732">Signal</keyword>
<comment type="caution">
    <text evidence="11">Lacks conserved residue(s) required for the propagation of feature annotation.</text>
</comment>
<proteinExistence type="inferred from homology"/>
<dbReference type="PROSITE" id="PS50026">
    <property type="entry name" value="EGF_3"/>
    <property type="match status" value="1"/>
</dbReference>
<dbReference type="InterPro" id="IPR026823">
    <property type="entry name" value="cEGF"/>
</dbReference>
<dbReference type="Gene3D" id="2.10.25.10">
    <property type="entry name" value="Laminin"/>
    <property type="match status" value="9"/>
</dbReference>
<dbReference type="InterPro" id="IPR018097">
    <property type="entry name" value="EGF_Ca-bd_CS"/>
</dbReference>
<dbReference type="InterPro" id="IPR055088">
    <property type="entry name" value="Fibulin_C"/>
</dbReference>
<dbReference type="InterPro" id="IPR050751">
    <property type="entry name" value="ECM_structural_protein"/>
</dbReference>
<sequence length="1113" mass="128746">IDEGTKTQYSNLLETLHSAYLVETKQVNLIRFLDNFKLILDYISSEYVTIKSFKRILFGKEELDGELWLNNMKQYYYLVQDVLDVVNYKLKDFSKRYTRKNLRKQLNKAAQRIEDLCQEFVYYFDTQSKASENVFKNKCEVNNMTMVIHFFEQNFVKQKNGTKNASLYDSALEIEDWNDVFKFIQVVVLNLLHAFHLSLSCFFFKQKGQILESELQNEKNRAVRMLLEIGESLNMITSENSLELGEKISHNFAERNQKLSNVQFSYELRSRLQQKFGYFSDKWVVGSFNKTAIKCTQHASFSNENSFHNHQYGRNFFIGLINGNRIKINEDLRKYIHKQTIERRNILAQGSECSSELRNYCEDLKQFVANSFKKNSIYCIESGFDLQVAEHQNVLKSCCDYGEYYAKTDIETSCQKLYLPNSTVKYLSPRLETDCQKSFELCCIRQRRRDYCDAGKLKALSDNECPSIEDFLSLPKNNVESSTYIDCCFACHLGLRARSRGETCNSNALGEPFDQYYRECCGYGKQEKPNNSPIGAKLPCPEKMCDHMCESVSANAVRCKCSEGYRLSTNQRICVDINECSEGLHKCPENTQCRNLQGTYECSATIKNNFCPIGYRRSSTSGLCEDIDECSEGKHECPLDTKCQNEQGYYICSKTIVRTLDKIACPRGYRYNMNSKRCEDIDECAEGSHNCPANLNCINRMGYFECYAKIVKSVERVIYCASGFRYNSEKGRCDDIDECLEGLHKCSPNEQCINREGNYDCSALAQKSVISVSCPRGFRFSSISSSCEDINECVEGLHNCRHTEICRNLKGDFECIEKIRQTCEVGFEYSSLTGRCEDVNECAKHSRLCSHDCINTLGSYRCICPSGYELDSSKRQCVDFDECEYFRELKRNNSRYSMHGRPCYGICRNTPGSYRCECPNGFTLNGYICEDINECENNVICGSSDANCVNMPGDYKCFYLQCPSEYVKDKYQKNRCVLREEINCAKNNRECVEIPPSKPLTISYHYTAIPSNATNLQSRPHFFVFYHYCKNTEENTFDIEIKKSIGPANVAKATVDHFRLEKSSNWVKIYYFKPFEGPQEITIELKADQYANKQFISRHIAIIEIVVYKRYEF</sequence>
<feature type="non-terminal residue" evidence="13">
    <location>
        <position position="1"/>
    </location>
</feature>
<dbReference type="PROSITE" id="PS01187">
    <property type="entry name" value="EGF_CA"/>
    <property type="match status" value="3"/>
</dbReference>
<comment type="similarity">
    <text evidence="2">Belongs to the fibulin family.</text>
</comment>
<evidence type="ECO:0000256" key="8">
    <source>
        <dbReference type="ARBA" id="ARBA00022837"/>
    </source>
</evidence>
<accession>A0A3S3NPW1</accession>
<gene>
    <name evidence="13" type="ORF">B4U79_08828</name>
</gene>
<feature type="non-terminal residue" evidence="13">
    <location>
        <position position="1113"/>
    </location>
</feature>
<dbReference type="InterPro" id="IPR049883">
    <property type="entry name" value="NOTCH1_EGF-like"/>
</dbReference>
<keyword evidence="9" id="KW-1015">Disulfide bond</keyword>
<dbReference type="Pfam" id="PF22914">
    <property type="entry name" value="Fibulin_C"/>
    <property type="match status" value="1"/>
</dbReference>
<dbReference type="STRING" id="1965070.A0A3S3NPW1"/>